<accession>A0A8D8ISY6</accession>
<protein>
    <submittedName>
        <fullName evidence="1">(northern house mosquito) hypothetical protein</fullName>
    </submittedName>
</protein>
<dbReference type="AlphaFoldDB" id="A0A8D8ISY6"/>
<proteinExistence type="predicted"/>
<evidence type="ECO:0000313" key="1">
    <source>
        <dbReference type="EMBL" id="CAG6558949.1"/>
    </source>
</evidence>
<dbReference type="EMBL" id="HBUE01260935">
    <property type="protein sequence ID" value="CAG6558949.1"/>
    <property type="molecule type" value="Transcribed_RNA"/>
</dbReference>
<name>A0A8D8ISY6_CULPI</name>
<dbReference type="EMBL" id="HBUE01155837">
    <property type="protein sequence ID" value="CAG6507602.1"/>
    <property type="molecule type" value="Transcribed_RNA"/>
</dbReference>
<reference evidence="1" key="1">
    <citation type="submission" date="2021-05" db="EMBL/GenBank/DDBJ databases">
        <authorList>
            <person name="Alioto T."/>
            <person name="Alioto T."/>
            <person name="Gomez Garrido J."/>
        </authorList>
    </citation>
    <scope>NUCLEOTIDE SEQUENCE</scope>
</reference>
<organism evidence="1">
    <name type="scientific">Culex pipiens</name>
    <name type="common">House mosquito</name>
    <dbReference type="NCBI Taxonomy" id="7175"/>
    <lineage>
        <taxon>Eukaryota</taxon>
        <taxon>Metazoa</taxon>
        <taxon>Ecdysozoa</taxon>
        <taxon>Arthropoda</taxon>
        <taxon>Hexapoda</taxon>
        <taxon>Insecta</taxon>
        <taxon>Pterygota</taxon>
        <taxon>Neoptera</taxon>
        <taxon>Endopterygota</taxon>
        <taxon>Diptera</taxon>
        <taxon>Nematocera</taxon>
        <taxon>Culicoidea</taxon>
        <taxon>Culicidae</taxon>
        <taxon>Culicinae</taxon>
        <taxon>Culicini</taxon>
        <taxon>Culex</taxon>
        <taxon>Culex</taxon>
    </lineage>
</organism>
<sequence>MYIYNNYKTHRCFIELVSDALSMSSPATMAAASTLIGNVTSIRIATMEVTSETVIITIPQQSAAHNTSVLMVPVLNIPSAVMVAETAGMVRMNTIVVHAMKPNLLV</sequence>